<feature type="transmembrane region" description="Helical" evidence="7">
    <location>
        <begin position="366"/>
        <end position="388"/>
    </location>
</feature>
<dbReference type="GO" id="GO:0015297">
    <property type="term" value="F:antiporter activity"/>
    <property type="evidence" value="ECO:0007669"/>
    <property type="project" value="InterPro"/>
</dbReference>
<dbReference type="PIRSF" id="PIRSF006603">
    <property type="entry name" value="DinF"/>
    <property type="match status" value="1"/>
</dbReference>
<feature type="transmembrane region" description="Helical" evidence="7">
    <location>
        <begin position="394"/>
        <end position="417"/>
    </location>
</feature>
<comment type="caution">
    <text evidence="8">The sequence shown here is derived from an EMBL/GenBank/DDBJ whole genome shotgun (WGS) entry which is preliminary data.</text>
</comment>
<proteinExistence type="predicted"/>
<evidence type="ECO:0000313" key="8">
    <source>
        <dbReference type="EMBL" id="NDY97042.1"/>
    </source>
</evidence>
<evidence type="ECO:0000256" key="2">
    <source>
        <dbReference type="ARBA" id="ARBA00022448"/>
    </source>
</evidence>
<dbReference type="InterPro" id="IPR052031">
    <property type="entry name" value="Membrane_Transporter-Flippase"/>
</dbReference>
<dbReference type="EMBL" id="JAAGSC010000044">
    <property type="protein sequence ID" value="NDY97042.1"/>
    <property type="molecule type" value="Genomic_DNA"/>
</dbReference>
<dbReference type="PANTHER" id="PTHR43549">
    <property type="entry name" value="MULTIDRUG RESISTANCE PROTEIN YPNP-RELATED"/>
    <property type="match status" value="1"/>
</dbReference>
<sequence>MIFGIGAVMSVQVVDTFFVGQLGTDPLAALSFSFPVALTLASVSIGLSAGAASLVSRAIGRGDRDRTRQLASDSLLLTLAVVLVLTTAGLLTLEAVLGLLGASGEILDMAMRYSRIWYLSLPFLIVTMVCNAMTRAGGDAFWPSTIMVSSALLNVIATPILVFGIGVIPSLGIEGAALATLMARVISSLMALYLVIGRDRLVVLAWRDLRRFTRSARRVLGIGIPAAVGNASNPLGMAIATAVIAVLGSETVAGFGVATRLEAFAILPMLALSASIGPVVGQNWGSARADRVALAMKTAFGFCAGWALVLALFFWAFGQPIAALFSAEASVTEQAARYLWIVPISLWGYGIAIIAAGAFNALGKPLIALGYSLTRTAVFYVPLVWIASRLDGATTVYGAIAVANALAGILVAIDSLYRVRKLARA</sequence>
<dbReference type="InterPro" id="IPR048279">
    <property type="entry name" value="MdtK-like"/>
</dbReference>
<feature type="transmembrane region" description="Helical" evidence="7">
    <location>
        <begin position="116"/>
        <end position="134"/>
    </location>
</feature>
<dbReference type="Pfam" id="PF01554">
    <property type="entry name" value="MatE"/>
    <property type="match status" value="2"/>
</dbReference>
<keyword evidence="3" id="KW-1003">Cell membrane</keyword>
<evidence type="ECO:0000256" key="6">
    <source>
        <dbReference type="ARBA" id="ARBA00023136"/>
    </source>
</evidence>
<dbReference type="Proteomes" id="UP000484885">
    <property type="component" value="Unassembled WGS sequence"/>
</dbReference>
<dbReference type="InterPro" id="IPR002528">
    <property type="entry name" value="MATE_fam"/>
</dbReference>
<feature type="transmembrane region" description="Helical" evidence="7">
    <location>
        <begin position="261"/>
        <end position="280"/>
    </location>
</feature>
<keyword evidence="6 7" id="KW-0472">Membrane</keyword>
<feature type="transmembrane region" description="Helical" evidence="7">
    <location>
        <begin position="338"/>
        <end position="359"/>
    </location>
</feature>
<evidence type="ECO:0000256" key="5">
    <source>
        <dbReference type="ARBA" id="ARBA00022989"/>
    </source>
</evidence>
<keyword evidence="5 7" id="KW-1133">Transmembrane helix</keyword>
<evidence type="ECO:0000256" key="7">
    <source>
        <dbReference type="SAM" id="Phobius"/>
    </source>
</evidence>
<keyword evidence="9" id="KW-1185">Reference proteome</keyword>
<comment type="subcellular location">
    <subcellularLocation>
        <location evidence="1">Cell inner membrane</location>
        <topology evidence="1">Multi-pass membrane protein</topology>
    </subcellularLocation>
</comment>
<dbReference type="PANTHER" id="PTHR43549:SF3">
    <property type="entry name" value="MULTIDRUG RESISTANCE PROTEIN YPNP-RELATED"/>
    <property type="match status" value="1"/>
</dbReference>
<name>A0A845V331_9GAMM</name>
<feature type="transmembrane region" description="Helical" evidence="7">
    <location>
        <begin position="292"/>
        <end position="318"/>
    </location>
</feature>
<dbReference type="AlphaFoldDB" id="A0A845V331"/>
<dbReference type="GO" id="GO:0005886">
    <property type="term" value="C:plasma membrane"/>
    <property type="evidence" value="ECO:0007669"/>
    <property type="project" value="UniProtKB-SubCell"/>
</dbReference>
<feature type="transmembrane region" description="Helical" evidence="7">
    <location>
        <begin position="175"/>
        <end position="197"/>
    </location>
</feature>
<reference evidence="8 9" key="1">
    <citation type="submission" date="2020-02" db="EMBL/GenBank/DDBJ databases">
        <authorList>
            <person name="Zhang X.-Y."/>
        </authorList>
    </citation>
    <scope>NUCLEOTIDE SEQUENCE [LARGE SCALE GENOMIC DNA]</scope>
    <source>
        <strain evidence="8 9">C33</strain>
    </source>
</reference>
<feature type="transmembrane region" description="Helical" evidence="7">
    <location>
        <begin position="32"/>
        <end position="55"/>
    </location>
</feature>
<feature type="transmembrane region" description="Helical" evidence="7">
    <location>
        <begin position="218"/>
        <end position="249"/>
    </location>
</feature>
<evidence type="ECO:0000256" key="4">
    <source>
        <dbReference type="ARBA" id="ARBA00022692"/>
    </source>
</evidence>
<dbReference type="GO" id="GO:0042910">
    <property type="term" value="F:xenobiotic transmembrane transporter activity"/>
    <property type="evidence" value="ECO:0007669"/>
    <property type="project" value="InterPro"/>
</dbReference>
<feature type="transmembrane region" description="Helical" evidence="7">
    <location>
        <begin position="75"/>
        <end position="96"/>
    </location>
</feature>
<evidence type="ECO:0000256" key="3">
    <source>
        <dbReference type="ARBA" id="ARBA00022475"/>
    </source>
</evidence>
<gene>
    <name evidence="8" type="ORF">G3I74_15025</name>
</gene>
<protein>
    <submittedName>
        <fullName evidence="8">MATE family efflux transporter</fullName>
    </submittedName>
</protein>
<feature type="transmembrane region" description="Helical" evidence="7">
    <location>
        <begin position="146"/>
        <end position="169"/>
    </location>
</feature>
<evidence type="ECO:0000256" key="1">
    <source>
        <dbReference type="ARBA" id="ARBA00004429"/>
    </source>
</evidence>
<dbReference type="NCBIfam" id="TIGR00797">
    <property type="entry name" value="matE"/>
    <property type="match status" value="1"/>
</dbReference>
<keyword evidence="2" id="KW-0813">Transport</keyword>
<organism evidence="8 9">
    <name type="scientific">Wenzhouxiangella limi</name>
    <dbReference type="NCBI Taxonomy" id="2707351"/>
    <lineage>
        <taxon>Bacteria</taxon>
        <taxon>Pseudomonadati</taxon>
        <taxon>Pseudomonadota</taxon>
        <taxon>Gammaproteobacteria</taxon>
        <taxon>Chromatiales</taxon>
        <taxon>Wenzhouxiangellaceae</taxon>
        <taxon>Wenzhouxiangella</taxon>
    </lineage>
</organism>
<evidence type="ECO:0000313" key="9">
    <source>
        <dbReference type="Proteomes" id="UP000484885"/>
    </source>
</evidence>
<accession>A0A845V331</accession>
<keyword evidence="4 7" id="KW-0812">Transmembrane</keyword>